<keyword evidence="4 6" id="KW-0732">Signal</keyword>
<dbReference type="RefSeq" id="WP_041061336.1">
    <property type="nucleotide sequence ID" value="NZ_JXRR01000022.1"/>
</dbReference>
<gene>
    <name evidence="7" type="ORF">KR50_34780</name>
</gene>
<comment type="caution">
    <text evidence="7">The sequence shown here is derived from an EMBL/GenBank/DDBJ whole genome shotgun (WGS) entry which is preliminary data.</text>
</comment>
<dbReference type="PANTHER" id="PTHR43649">
    <property type="entry name" value="ARABINOSE-BINDING PROTEIN-RELATED"/>
    <property type="match status" value="1"/>
</dbReference>
<proteinExistence type="inferred from homology"/>
<feature type="chain" id="PRO_5039470465" description="ABC transporter substrate-binding protein" evidence="6">
    <location>
        <begin position="23"/>
        <end position="460"/>
    </location>
</feature>
<reference evidence="7 8" key="1">
    <citation type="submission" date="2015-01" db="EMBL/GenBank/DDBJ databases">
        <title>Jeotgalibacillus campisalis genome sequencing.</title>
        <authorList>
            <person name="Goh K.M."/>
            <person name="Chan K.-G."/>
            <person name="Yaakop A.S."/>
            <person name="Ee R."/>
            <person name="Gan H.M."/>
            <person name="Chan C.S."/>
        </authorList>
    </citation>
    <scope>NUCLEOTIDE SEQUENCE [LARGE SCALE GENOMIC DNA]</scope>
    <source>
        <strain evidence="7 8">SF-57</strain>
    </source>
</reference>
<dbReference type="Proteomes" id="UP000031972">
    <property type="component" value="Unassembled WGS sequence"/>
</dbReference>
<evidence type="ECO:0000256" key="4">
    <source>
        <dbReference type="ARBA" id="ARBA00022729"/>
    </source>
</evidence>
<dbReference type="InterPro" id="IPR050490">
    <property type="entry name" value="Bact_solute-bd_prot1"/>
</dbReference>
<feature type="compositionally biased region" description="Acidic residues" evidence="5">
    <location>
        <begin position="46"/>
        <end position="58"/>
    </location>
</feature>
<dbReference type="OrthoDB" id="9795467at2"/>
<feature type="region of interest" description="Disordered" evidence="5">
    <location>
        <begin position="25"/>
        <end position="58"/>
    </location>
</feature>
<evidence type="ECO:0008006" key="9">
    <source>
        <dbReference type="Google" id="ProtNLM"/>
    </source>
</evidence>
<dbReference type="SUPFAM" id="SSF53850">
    <property type="entry name" value="Periplasmic binding protein-like II"/>
    <property type="match status" value="1"/>
</dbReference>
<evidence type="ECO:0000256" key="6">
    <source>
        <dbReference type="SAM" id="SignalP"/>
    </source>
</evidence>
<dbReference type="PANTHER" id="PTHR43649:SF31">
    <property type="entry name" value="SN-GLYCEROL-3-PHOSPHATE-BINDING PERIPLASMIC PROTEIN UGPB"/>
    <property type="match status" value="1"/>
</dbReference>
<protein>
    <recommendedName>
        <fullName evidence="9">ABC transporter substrate-binding protein</fullName>
    </recommendedName>
</protein>
<sequence length="460" mass="51090">MSKKWMTGLLMALMTLILAACATGNSTSEEEDGDTATNGSNQASSESEEGPWEEMDLGEDGPIEIDFWHIQATIYGEAVSEIVDEFNKEYEGKIVVNEVFQGTYDELNKKVGASLSGGGLPNVTMAYESDTLEYMKTDEVRELDDFLASEKYGYTEEELSDINEGVLARQQLPQYEGKTMSWIHGNSSMGTYYNKDILSEAGFDAPAETWEEFEQQSLEIYEKTGTPAFAVNPNAIGGDFSIWLRTFGVEPLSEDASTVDYANEHAVELLTMLKNLVDQGAVYYAEETEQEFTNGRVAMEIGTTARSTTKIELIEDQFEWGISLIPQGDLDNKSTGLWGGNHIMFKAEPEQELASWVFMKYFAGAQAQAIYAEKTGYFPAVQSSLETDLLKEDYEANPQKMDAFEQVFPHARITTPSAASRPVNDTVTEAIANAFNDSITVEEAIQKMQQDAEAALMQYQ</sequence>
<comment type="subcellular location">
    <subcellularLocation>
        <location evidence="1">Cell envelope</location>
    </subcellularLocation>
</comment>
<dbReference type="GO" id="GO:0030313">
    <property type="term" value="C:cell envelope"/>
    <property type="evidence" value="ECO:0007669"/>
    <property type="project" value="UniProtKB-SubCell"/>
</dbReference>
<evidence type="ECO:0000256" key="5">
    <source>
        <dbReference type="SAM" id="MobiDB-lite"/>
    </source>
</evidence>
<dbReference type="AlphaFoldDB" id="A0A0C2QYH1"/>
<dbReference type="Pfam" id="PF13416">
    <property type="entry name" value="SBP_bac_8"/>
    <property type="match status" value="1"/>
</dbReference>
<dbReference type="CDD" id="cd14748">
    <property type="entry name" value="PBP2_UgpB"/>
    <property type="match status" value="1"/>
</dbReference>
<comment type="similarity">
    <text evidence="2">Belongs to the bacterial solute-binding protein 1 family.</text>
</comment>
<keyword evidence="3" id="KW-0813">Transport</keyword>
<name>A0A0C2QYH1_9BACL</name>
<dbReference type="PATRIC" id="fig|220754.4.peg.3492"/>
<dbReference type="EMBL" id="JXRR01000022">
    <property type="protein sequence ID" value="KIL43075.1"/>
    <property type="molecule type" value="Genomic_DNA"/>
</dbReference>
<evidence type="ECO:0000256" key="3">
    <source>
        <dbReference type="ARBA" id="ARBA00022448"/>
    </source>
</evidence>
<dbReference type="InterPro" id="IPR006059">
    <property type="entry name" value="SBP"/>
</dbReference>
<keyword evidence="8" id="KW-1185">Reference proteome</keyword>
<dbReference type="Gene3D" id="3.40.190.10">
    <property type="entry name" value="Periplasmic binding protein-like II"/>
    <property type="match status" value="2"/>
</dbReference>
<dbReference type="PROSITE" id="PS51257">
    <property type="entry name" value="PROKAR_LIPOPROTEIN"/>
    <property type="match status" value="1"/>
</dbReference>
<evidence type="ECO:0000313" key="8">
    <source>
        <dbReference type="Proteomes" id="UP000031972"/>
    </source>
</evidence>
<accession>A0A0C2QYH1</accession>
<evidence type="ECO:0000313" key="7">
    <source>
        <dbReference type="EMBL" id="KIL43075.1"/>
    </source>
</evidence>
<evidence type="ECO:0000256" key="1">
    <source>
        <dbReference type="ARBA" id="ARBA00004196"/>
    </source>
</evidence>
<organism evidence="7 8">
    <name type="scientific">Jeotgalibacillus campisalis</name>
    <dbReference type="NCBI Taxonomy" id="220754"/>
    <lineage>
        <taxon>Bacteria</taxon>
        <taxon>Bacillati</taxon>
        <taxon>Bacillota</taxon>
        <taxon>Bacilli</taxon>
        <taxon>Bacillales</taxon>
        <taxon>Caryophanaceae</taxon>
        <taxon>Jeotgalibacillus</taxon>
    </lineage>
</organism>
<feature type="compositionally biased region" description="Polar residues" evidence="5">
    <location>
        <begin position="35"/>
        <end position="45"/>
    </location>
</feature>
<feature type="signal peptide" evidence="6">
    <location>
        <begin position="1"/>
        <end position="22"/>
    </location>
</feature>
<evidence type="ECO:0000256" key="2">
    <source>
        <dbReference type="ARBA" id="ARBA00008520"/>
    </source>
</evidence>